<keyword evidence="1" id="KW-0472">Membrane</keyword>
<gene>
    <name evidence="3" type="ORF">NKE59_03155</name>
</gene>
<proteinExistence type="predicted"/>
<dbReference type="PANTHER" id="PTHR42709:SF4">
    <property type="entry name" value="INNER MEMBRANE PROTEIN YQAA"/>
    <property type="match status" value="1"/>
</dbReference>
<dbReference type="InterPro" id="IPR032816">
    <property type="entry name" value="VTT_dom"/>
</dbReference>
<dbReference type="InterPro" id="IPR051311">
    <property type="entry name" value="DedA_domain"/>
</dbReference>
<evidence type="ECO:0000256" key="1">
    <source>
        <dbReference type="SAM" id="Phobius"/>
    </source>
</evidence>
<feature type="domain" description="VTT" evidence="2">
    <location>
        <begin position="37"/>
        <end position="146"/>
    </location>
</feature>
<accession>A0AAU8A4G1</accession>
<feature type="transmembrane region" description="Helical" evidence="1">
    <location>
        <begin position="20"/>
        <end position="45"/>
    </location>
</feature>
<keyword evidence="1" id="KW-1133">Transmembrane helix</keyword>
<name>A0AAU8A4G1_9BURK</name>
<organism evidence="3">
    <name type="scientific">Polynucleobacter sp. UK-FUSCHL-C3</name>
    <dbReference type="NCBI Taxonomy" id="2955208"/>
    <lineage>
        <taxon>Bacteria</taxon>
        <taxon>Pseudomonadati</taxon>
        <taxon>Pseudomonadota</taxon>
        <taxon>Betaproteobacteria</taxon>
        <taxon>Burkholderiales</taxon>
        <taxon>Burkholderiaceae</taxon>
        <taxon>Polynucleobacter</taxon>
    </lineage>
</organism>
<protein>
    <submittedName>
        <fullName evidence="3">DedA family protein</fullName>
    </submittedName>
</protein>
<dbReference type="RefSeq" id="WP_353439512.1">
    <property type="nucleotide sequence ID" value="NZ_CP099959.1"/>
</dbReference>
<dbReference type="Pfam" id="PF09335">
    <property type="entry name" value="VTT_dom"/>
    <property type="match status" value="1"/>
</dbReference>
<dbReference type="AlphaFoldDB" id="A0AAU8A4G1"/>
<feature type="transmembrane region" description="Helical" evidence="1">
    <location>
        <begin position="52"/>
        <end position="73"/>
    </location>
</feature>
<sequence length="166" mass="18466">MEAVLQTLLDWFGMPTVGLPAVFIVATVSATLIPMGSEPVLFAYVSLNPQDYWLAIAVATVGNTIGGMINWWLGLLARNTYESLKGETNSRAQAWLEQKGPPMLLLSWLPAIGDPLCLVAGWLRFNWLQCLIFMAIGKLLRYITLTWLLTEIPKEFWEGIGKLIGL</sequence>
<keyword evidence="1" id="KW-0812">Transmembrane</keyword>
<dbReference type="PANTHER" id="PTHR42709">
    <property type="entry name" value="ALKALINE PHOSPHATASE LIKE PROTEIN"/>
    <property type="match status" value="1"/>
</dbReference>
<evidence type="ECO:0000259" key="2">
    <source>
        <dbReference type="Pfam" id="PF09335"/>
    </source>
</evidence>
<reference evidence="3" key="1">
    <citation type="submission" date="2022-06" db="EMBL/GenBank/DDBJ databases">
        <title>New Polynucleobacter species.</title>
        <authorList>
            <person name="Hahn M.W."/>
        </authorList>
    </citation>
    <scope>NUCLEOTIDE SEQUENCE</scope>
    <source>
        <strain evidence="3">UK-FUSCHL-C3</strain>
    </source>
</reference>
<dbReference type="EMBL" id="CP099959">
    <property type="protein sequence ID" value="XCC58302.1"/>
    <property type="molecule type" value="Genomic_DNA"/>
</dbReference>
<evidence type="ECO:0000313" key="3">
    <source>
        <dbReference type="EMBL" id="XCC58302.1"/>
    </source>
</evidence>